<proteinExistence type="predicted"/>
<dbReference type="RefSeq" id="WP_063970265.1">
    <property type="nucleotide sequence ID" value="NZ_JAMXLT020000034.1"/>
</dbReference>
<protein>
    <submittedName>
        <fullName evidence="1">Type II toxin-antitoxin system HigB family toxin</fullName>
    </submittedName>
</protein>
<comment type="caution">
    <text evidence="1">The sequence shown here is derived from an EMBL/GenBank/DDBJ whole genome shotgun (WGS) entry which is preliminary data.</text>
</comment>
<organism evidence="1 2">
    <name type="scientific">Epilithonimonas ginsengisoli</name>
    <dbReference type="NCBI Taxonomy" id="1245592"/>
    <lineage>
        <taxon>Bacteria</taxon>
        <taxon>Pseudomonadati</taxon>
        <taxon>Bacteroidota</taxon>
        <taxon>Flavobacteriia</taxon>
        <taxon>Flavobacteriales</taxon>
        <taxon>Weeksellaceae</taxon>
        <taxon>Chryseobacterium group</taxon>
        <taxon>Epilithonimonas</taxon>
    </lineage>
</organism>
<name>A0ABU4JLE5_9FLAO</name>
<keyword evidence="2" id="KW-1185">Reference proteome</keyword>
<gene>
    <name evidence="1" type="ORF">NG800_016495</name>
</gene>
<dbReference type="Pfam" id="PF09907">
    <property type="entry name" value="HigB_toxin"/>
    <property type="match status" value="1"/>
</dbReference>
<accession>A0ABU4JLE5</accession>
<sequence length="97" mass="11472">MRIVTFLRIKEFIEKHSDADIALRDWYKKTQNADWKSFTDVKEAFNSADYVGNNRFVFNIKGNNYRLVAIIIFASQKVYIRFIGTHKDYDKIDASNI</sequence>
<dbReference type="Proteomes" id="UP001204439">
    <property type="component" value="Unassembled WGS sequence"/>
</dbReference>
<dbReference type="InterPro" id="IPR018669">
    <property type="entry name" value="Toxin_HigB"/>
</dbReference>
<evidence type="ECO:0000313" key="1">
    <source>
        <dbReference type="EMBL" id="MDW8550529.1"/>
    </source>
</evidence>
<reference evidence="1 2" key="1">
    <citation type="submission" date="2023-11" db="EMBL/GenBank/DDBJ databases">
        <title>First isolation, identification, and characterization of non-pathogenic Epilithonimonas ginsengisoli isolated from diseased farmed rainbow trout (Oncorhynchus mykiss) in Chile.</title>
        <authorList>
            <person name="Miranda C.D."/>
            <person name="Irgang R."/>
            <person name="Concha C."/>
            <person name="Rojas R."/>
            <person name="Avendano R."/>
        </authorList>
    </citation>
    <scope>NUCLEOTIDE SEQUENCE [LARGE SCALE GENOMIC DNA]</scope>
    <source>
        <strain evidence="1 2">FP99</strain>
    </source>
</reference>
<evidence type="ECO:0000313" key="2">
    <source>
        <dbReference type="Proteomes" id="UP001204439"/>
    </source>
</evidence>
<dbReference type="EMBL" id="JAMXLT020000034">
    <property type="protein sequence ID" value="MDW8550529.1"/>
    <property type="molecule type" value="Genomic_DNA"/>
</dbReference>